<proteinExistence type="predicted"/>
<accession>A0ABD5CM22</accession>
<protein>
    <recommendedName>
        <fullName evidence="1">Alpha-L-glutamate ligase-related protein ATP-grasp domain-containing protein</fullName>
    </recommendedName>
</protein>
<dbReference type="EMBL" id="JAVIZN010000002">
    <property type="protein sequence ID" value="MDR6206043.1"/>
    <property type="molecule type" value="Genomic_DNA"/>
</dbReference>
<evidence type="ECO:0000313" key="2">
    <source>
        <dbReference type="EMBL" id="MDR6206043.1"/>
    </source>
</evidence>
<name>A0ABD5CM22_9BURK</name>
<comment type="caution">
    <text evidence="2">The sequence shown here is derived from an EMBL/GenBank/DDBJ whole genome shotgun (WGS) entry which is preliminary data.</text>
</comment>
<reference evidence="2 3" key="1">
    <citation type="submission" date="2023-08" db="EMBL/GenBank/DDBJ databases">
        <title>Genome sequencing of plant associated microbes to promote plant fitness in Sorghum bicolor and Oryza sativa.</title>
        <authorList>
            <person name="Coleman-Derr D."/>
        </authorList>
    </citation>
    <scope>NUCLEOTIDE SEQUENCE [LARGE SCALE GENOMIC DNA]</scope>
    <source>
        <strain evidence="2 3">SLBN-33</strain>
    </source>
</reference>
<gene>
    <name evidence="2" type="ORF">QF025_004763</name>
</gene>
<dbReference type="Proteomes" id="UP001245184">
    <property type="component" value="Unassembled WGS sequence"/>
</dbReference>
<organism evidence="2 3">
    <name type="scientific">Paraburkholderia graminis</name>
    <dbReference type="NCBI Taxonomy" id="60548"/>
    <lineage>
        <taxon>Bacteria</taxon>
        <taxon>Pseudomonadati</taxon>
        <taxon>Pseudomonadota</taxon>
        <taxon>Betaproteobacteria</taxon>
        <taxon>Burkholderiales</taxon>
        <taxon>Burkholderiaceae</taxon>
        <taxon>Paraburkholderia</taxon>
    </lineage>
</organism>
<sequence>MGVGQQEPDHEGTMKLHGVEKVVRRSIKKVGQYTFHQVHRAQARQVLRLLQKKYGPPDPANLKLADTYARDVFGDAKYAPWLRVYAAFSGTFKEGWIPDNYYGGVVVPSMKGGYGRISNLKPMSRVIFGCDAFPDLAYFANGLFFTDRNLVVREQEIEHVVFRECDKIVFKLDGSAQGKGIHFFDRESFDCGLIKSLGNGVIQKFIVQHPLLSTFAPNSVATLRLTTAVDDLGRTSLRAAFLRLGRARHTHIRIDDEICVPVDLVTGELAREGFLTDWGATEEHPDSKVRFAGLKMPAFNDCVDTVLQLHSKVPFARCIGWDVTVDSDGKVQVMEWNGEHNDVKFSEATQGPCFSDLKWELLNASPL</sequence>
<evidence type="ECO:0000313" key="3">
    <source>
        <dbReference type="Proteomes" id="UP001245184"/>
    </source>
</evidence>
<dbReference type="AlphaFoldDB" id="A0ABD5CM22"/>
<dbReference type="InterPro" id="IPR039523">
    <property type="entry name" value="RimK-rel_E_lig_ATP-grasp"/>
</dbReference>
<dbReference type="Pfam" id="PF14397">
    <property type="entry name" value="ATPgrasp_ST"/>
    <property type="match status" value="1"/>
</dbReference>
<feature type="domain" description="Alpha-L-glutamate ligase-related protein ATP-grasp" evidence="1">
    <location>
        <begin position="199"/>
        <end position="347"/>
    </location>
</feature>
<evidence type="ECO:0000259" key="1">
    <source>
        <dbReference type="Pfam" id="PF14397"/>
    </source>
</evidence>